<evidence type="ECO:0000256" key="4">
    <source>
        <dbReference type="ARBA" id="ARBA00023140"/>
    </source>
</evidence>
<feature type="region of interest" description="Disordered" evidence="5">
    <location>
        <begin position="1"/>
        <end position="25"/>
    </location>
</feature>
<reference evidence="7" key="1">
    <citation type="submission" date="2021-12" db="EMBL/GenBank/DDBJ databases">
        <title>Curvularia clavata genome.</title>
        <authorList>
            <person name="Cao Y."/>
        </authorList>
    </citation>
    <scope>NUCLEOTIDE SEQUENCE</scope>
    <source>
        <strain evidence="7">Yc1106</strain>
    </source>
</reference>
<feature type="domain" description="AB hydrolase-1" evidence="6">
    <location>
        <begin position="60"/>
        <end position="305"/>
    </location>
</feature>
<evidence type="ECO:0000313" key="8">
    <source>
        <dbReference type="Proteomes" id="UP001056012"/>
    </source>
</evidence>
<dbReference type="OrthoDB" id="294702at2759"/>
<dbReference type="Proteomes" id="UP001056012">
    <property type="component" value="Chromosome 2"/>
</dbReference>
<feature type="compositionally biased region" description="Polar residues" evidence="5">
    <location>
        <begin position="1"/>
        <end position="12"/>
    </location>
</feature>
<comment type="subcellular location">
    <subcellularLocation>
        <location evidence="1">Peroxisome</location>
    </subcellularLocation>
</comment>
<dbReference type="AlphaFoldDB" id="A0A9Q9DRN2"/>
<gene>
    <name evidence="7" type="ORF">yc1106_03499</name>
</gene>
<dbReference type="EMBL" id="CP089275">
    <property type="protein sequence ID" value="USP76225.1"/>
    <property type="molecule type" value="Genomic_DNA"/>
</dbReference>
<proteinExistence type="inferred from homology"/>
<keyword evidence="3" id="KW-0843">Virulence</keyword>
<organism evidence="7 8">
    <name type="scientific">Curvularia clavata</name>
    <dbReference type="NCBI Taxonomy" id="95742"/>
    <lineage>
        <taxon>Eukaryota</taxon>
        <taxon>Fungi</taxon>
        <taxon>Dikarya</taxon>
        <taxon>Ascomycota</taxon>
        <taxon>Pezizomycotina</taxon>
        <taxon>Dothideomycetes</taxon>
        <taxon>Pleosporomycetidae</taxon>
        <taxon>Pleosporales</taxon>
        <taxon>Pleosporineae</taxon>
        <taxon>Pleosporaceae</taxon>
        <taxon>Curvularia</taxon>
    </lineage>
</organism>
<dbReference type="SUPFAM" id="SSF53474">
    <property type="entry name" value="alpha/beta-Hydrolases"/>
    <property type="match status" value="1"/>
</dbReference>
<keyword evidence="8" id="KW-1185">Reference proteome</keyword>
<evidence type="ECO:0000256" key="2">
    <source>
        <dbReference type="ARBA" id="ARBA00005668"/>
    </source>
</evidence>
<dbReference type="PANTHER" id="PTHR43433">
    <property type="entry name" value="HYDROLASE, ALPHA/BETA FOLD FAMILY PROTEIN"/>
    <property type="match status" value="1"/>
</dbReference>
<dbReference type="InterPro" id="IPR050471">
    <property type="entry name" value="AB_hydrolase"/>
</dbReference>
<evidence type="ECO:0000259" key="6">
    <source>
        <dbReference type="Pfam" id="PF00561"/>
    </source>
</evidence>
<dbReference type="GO" id="GO:0005777">
    <property type="term" value="C:peroxisome"/>
    <property type="evidence" value="ECO:0007669"/>
    <property type="project" value="UniProtKB-SubCell"/>
</dbReference>
<protein>
    <recommendedName>
        <fullName evidence="6">AB hydrolase-1 domain-containing protein</fullName>
    </recommendedName>
</protein>
<evidence type="ECO:0000313" key="7">
    <source>
        <dbReference type="EMBL" id="USP76225.1"/>
    </source>
</evidence>
<comment type="similarity">
    <text evidence="2">Belongs to the AB hydrolase superfamily. AKT2 hydrolase family.</text>
</comment>
<evidence type="ECO:0000256" key="1">
    <source>
        <dbReference type="ARBA" id="ARBA00004275"/>
    </source>
</evidence>
<evidence type="ECO:0000256" key="5">
    <source>
        <dbReference type="SAM" id="MobiDB-lite"/>
    </source>
</evidence>
<accession>A0A9Q9DRN2</accession>
<dbReference type="Gene3D" id="3.40.50.1820">
    <property type="entry name" value="alpha/beta hydrolase"/>
    <property type="match status" value="1"/>
</dbReference>
<dbReference type="InterPro" id="IPR000073">
    <property type="entry name" value="AB_hydrolase_1"/>
</dbReference>
<dbReference type="Pfam" id="PF00561">
    <property type="entry name" value="Abhydrolase_1"/>
    <property type="match status" value="1"/>
</dbReference>
<dbReference type="VEuPathDB" id="FungiDB:yc1106_03499"/>
<name>A0A9Q9DRN2_CURCL</name>
<dbReference type="InterPro" id="IPR029058">
    <property type="entry name" value="AB_hydrolase_fold"/>
</dbReference>
<dbReference type="PANTHER" id="PTHR43433:SF10">
    <property type="entry name" value="AB HYDROLASE-1 DOMAIN-CONTAINING PROTEIN"/>
    <property type="match status" value="1"/>
</dbReference>
<evidence type="ECO:0000256" key="3">
    <source>
        <dbReference type="ARBA" id="ARBA00023026"/>
    </source>
</evidence>
<sequence length="339" mass="37962">MDSNIIATNKTNSDNRTEQGQDPQLPKCRYLLDSSTSSTFTLPSGRQLGWAEYGTPNGSAILYFHGLPGSRLEASRYHSLAESLGARIIAIDRPGIGLSSPCANRTVLSWADDVAHLVQHLGLESYSVMGVSGGGPYALSCAASLPATQLKCVAVICGLGPPDMSMWAADWMHWLSFPYGWRYAPAYLIECFFRLDAFGRMDLSDEERERRMLDPKTLAKIKNDKDRRIIGDVDFLRLGLKATREANRQGFEGVAMDGRVICSDWGFKIEDIRRDLPVWLWYGGKDVFIPPNHGRGIAERLGGEQGKVVLRMKEEDTHYSISQDWQREQLEAILAEMRR</sequence>
<keyword evidence="4" id="KW-0576">Peroxisome</keyword>